<dbReference type="InterPro" id="IPR036291">
    <property type="entry name" value="NAD(P)-bd_dom_sf"/>
</dbReference>
<sequence length="321" mass="34094">MKVVVASRVAVDPVLTAIKAFEGIELHACKDHGEVPQAIHDADVLVLSDPKGNEGAPIAQALRAPGCKVRWIQMTTAGAQGLLGAGVPPHVTVTNQGGAVAPTVAESAMAMILAMSRQLPVILWRSAKHEWNPKFEPPLLALEGRTLAIVGYGNLGRQLAQRARGFDMKIIGLSRSLASDPLADEMQPLSELHAVLARADVVAVTIASARSTRHLMNAAAFAAIKPGALFVNVARGEIVDQVALRNALTEGRLRSAFLDVTEPEPFPADDPLWDAPNLYIAPHAAGHGGTRTGARIAKVLTANLERFRAGQPLEHRVEIEA</sequence>
<evidence type="ECO:0000313" key="5">
    <source>
        <dbReference type="Proteomes" id="UP000541185"/>
    </source>
</evidence>
<dbReference type="GO" id="GO:0016491">
    <property type="term" value="F:oxidoreductase activity"/>
    <property type="evidence" value="ECO:0007669"/>
    <property type="project" value="UniProtKB-KW"/>
</dbReference>
<dbReference type="PANTHER" id="PTHR43333">
    <property type="entry name" value="2-HACID_DH_C DOMAIN-CONTAINING PROTEIN"/>
    <property type="match status" value="1"/>
</dbReference>
<dbReference type="PANTHER" id="PTHR43333:SF1">
    <property type="entry name" value="D-ISOMER SPECIFIC 2-HYDROXYACID DEHYDROGENASE NAD-BINDING DOMAIN-CONTAINING PROTEIN"/>
    <property type="match status" value="1"/>
</dbReference>
<dbReference type="AlphaFoldDB" id="A0A848H1Q4"/>
<keyword evidence="1" id="KW-0560">Oxidoreductase</keyword>
<dbReference type="RefSeq" id="WP_169417780.1">
    <property type="nucleotide sequence ID" value="NZ_JABBFX010000001.1"/>
</dbReference>
<dbReference type="GO" id="GO:0051287">
    <property type="term" value="F:NAD binding"/>
    <property type="evidence" value="ECO:0007669"/>
    <property type="project" value="InterPro"/>
</dbReference>
<gene>
    <name evidence="4" type="ORF">HHL11_07465</name>
</gene>
<reference evidence="4 5" key="1">
    <citation type="submission" date="2020-04" db="EMBL/GenBank/DDBJ databases">
        <title>Ramlibacter sp. G-1-2-2 isolated from soil.</title>
        <authorList>
            <person name="Dahal R.H."/>
        </authorList>
    </citation>
    <scope>NUCLEOTIDE SEQUENCE [LARGE SCALE GENOMIC DNA]</scope>
    <source>
        <strain evidence="4 5">G-1-2-2</strain>
    </source>
</reference>
<dbReference type="CDD" id="cd05300">
    <property type="entry name" value="2-Hacid_dh_1"/>
    <property type="match status" value="1"/>
</dbReference>
<proteinExistence type="predicted"/>
<accession>A0A848H1Q4</accession>
<organism evidence="4 5">
    <name type="scientific">Ramlibacter agri</name>
    <dbReference type="NCBI Taxonomy" id="2728837"/>
    <lineage>
        <taxon>Bacteria</taxon>
        <taxon>Pseudomonadati</taxon>
        <taxon>Pseudomonadota</taxon>
        <taxon>Betaproteobacteria</taxon>
        <taxon>Burkholderiales</taxon>
        <taxon>Comamonadaceae</taxon>
        <taxon>Ramlibacter</taxon>
    </lineage>
</organism>
<dbReference type="Gene3D" id="3.40.50.720">
    <property type="entry name" value="NAD(P)-binding Rossmann-like Domain"/>
    <property type="match status" value="2"/>
</dbReference>
<name>A0A848H1Q4_9BURK</name>
<dbReference type="SUPFAM" id="SSF52283">
    <property type="entry name" value="Formate/glycerate dehydrogenase catalytic domain-like"/>
    <property type="match status" value="1"/>
</dbReference>
<dbReference type="Pfam" id="PF02826">
    <property type="entry name" value="2-Hacid_dh_C"/>
    <property type="match status" value="1"/>
</dbReference>
<keyword evidence="5" id="KW-1185">Reference proteome</keyword>
<feature type="domain" description="D-isomer specific 2-hydroxyacid dehydrogenase NAD-binding" evidence="3">
    <location>
        <begin position="109"/>
        <end position="285"/>
    </location>
</feature>
<keyword evidence="2" id="KW-0520">NAD</keyword>
<dbReference type="Proteomes" id="UP000541185">
    <property type="component" value="Unassembled WGS sequence"/>
</dbReference>
<evidence type="ECO:0000256" key="1">
    <source>
        <dbReference type="ARBA" id="ARBA00023002"/>
    </source>
</evidence>
<comment type="caution">
    <text evidence="4">The sequence shown here is derived from an EMBL/GenBank/DDBJ whole genome shotgun (WGS) entry which is preliminary data.</text>
</comment>
<dbReference type="SUPFAM" id="SSF51735">
    <property type="entry name" value="NAD(P)-binding Rossmann-fold domains"/>
    <property type="match status" value="1"/>
</dbReference>
<evidence type="ECO:0000256" key="2">
    <source>
        <dbReference type="ARBA" id="ARBA00023027"/>
    </source>
</evidence>
<dbReference type="InterPro" id="IPR006140">
    <property type="entry name" value="D-isomer_DH_NAD-bd"/>
</dbReference>
<evidence type="ECO:0000259" key="3">
    <source>
        <dbReference type="Pfam" id="PF02826"/>
    </source>
</evidence>
<dbReference type="EMBL" id="JABBFX010000001">
    <property type="protein sequence ID" value="NML43582.1"/>
    <property type="molecule type" value="Genomic_DNA"/>
</dbReference>
<protein>
    <submittedName>
        <fullName evidence="4">D-2-hydroxyacid dehydrogenase</fullName>
    </submittedName>
</protein>
<evidence type="ECO:0000313" key="4">
    <source>
        <dbReference type="EMBL" id="NML43582.1"/>
    </source>
</evidence>